<proteinExistence type="predicted"/>
<dbReference type="AlphaFoldDB" id="A0A9P3Q700"/>
<gene>
    <name evidence="3" type="ORF">Mkiyose1413_21880</name>
    <name evidence="2" type="ORF">SRL2020028_13100</name>
</gene>
<dbReference type="Proteomes" id="UP001165663">
    <property type="component" value="Unassembled WGS sequence"/>
</dbReference>
<accession>A0A9P3Q700</accession>
<keyword evidence="4" id="KW-1185">Reference proteome</keyword>
<feature type="compositionally biased region" description="Low complexity" evidence="1">
    <location>
        <begin position="15"/>
        <end position="38"/>
    </location>
</feature>
<feature type="region of interest" description="Disordered" evidence="1">
    <location>
        <begin position="54"/>
        <end position="78"/>
    </location>
</feature>
<reference evidence="3" key="1">
    <citation type="submission" date="2022-08" db="EMBL/GenBank/DDBJ databases">
        <title>Mycobacterium kiyosense sp. nov., scotochromogenic slow-glowing species isolated from respiratory specimens.</title>
        <authorList>
            <person name="Fukano H."/>
            <person name="Kazumi Y."/>
            <person name="Sakagami N."/>
            <person name="Ato M."/>
            <person name="Mitarai S."/>
            <person name="Hoshino Y."/>
        </authorList>
    </citation>
    <scope>NUCLEOTIDE SEQUENCE</scope>
    <source>
        <strain evidence="3">1413</strain>
        <strain evidence="2">SRL2020-028</strain>
    </source>
</reference>
<evidence type="ECO:0000313" key="2">
    <source>
        <dbReference type="EMBL" id="GLB82054.1"/>
    </source>
</evidence>
<organism evidence="3 4">
    <name type="scientific">Mycobacterium kiyosense</name>
    <dbReference type="NCBI Taxonomy" id="2871094"/>
    <lineage>
        <taxon>Bacteria</taxon>
        <taxon>Bacillati</taxon>
        <taxon>Actinomycetota</taxon>
        <taxon>Actinomycetes</taxon>
        <taxon>Mycobacteriales</taxon>
        <taxon>Mycobacteriaceae</taxon>
        <taxon>Mycobacterium</taxon>
    </lineage>
</organism>
<dbReference type="EMBL" id="BRXE01000008">
    <property type="protein sequence ID" value="GLB82054.1"/>
    <property type="molecule type" value="Genomic_DNA"/>
</dbReference>
<sequence>MLAPACGSNDEKAPASSSSTTSATGSSSASATATSSTAASADYTNLLVPLTDLQPLSGDPLQVGQPASPTNDPPGVEGTFRNAKGDNIISFNIAVLPDAAAAVKAMSGTVGILDNWVVGGTPQPVAVGNGGTAALGTSPDKTKAVTVLLFTEGRASVTIHFEGPPGDAAPIDFATAVAEKQDATIKKNLPA</sequence>
<dbReference type="EMBL" id="BRZI01000012">
    <property type="protein sequence ID" value="GLD30305.1"/>
    <property type="molecule type" value="Genomic_DNA"/>
</dbReference>
<evidence type="ECO:0000313" key="4">
    <source>
        <dbReference type="Proteomes" id="UP001064782"/>
    </source>
</evidence>
<evidence type="ECO:0000256" key="1">
    <source>
        <dbReference type="SAM" id="MobiDB-lite"/>
    </source>
</evidence>
<protein>
    <submittedName>
        <fullName evidence="3">Uncharacterized protein</fullName>
    </submittedName>
</protein>
<feature type="region of interest" description="Disordered" evidence="1">
    <location>
        <begin position="1"/>
        <end position="38"/>
    </location>
</feature>
<dbReference type="Proteomes" id="UP001064782">
    <property type="component" value="Unassembled WGS sequence"/>
</dbReference>
<evidence type="ECO:0000313" key="3">
    <source>
        <dbReference type="EMBL" id="GLD30305.1"/>
    </source>
</evidence>
<comment type="caution">
    <text evidence="3">The sequence shown here is derived from an EMBL/GenBank/DDBJ whole genome shotgun (WGS) entry which is preliminary data.</text>
</comment>
<name>A0A9P3Q700_9MYCO</name>